<reference evidence="1" key="1">
    <citation type="submission" date="2018-06" db="EMBL/GenBank/DDBJ databases">
        <authorList>
            <person name="Zhirakovskaya E."/>
        </authorList>
    </citation>
    <scope>NUCLEOTIDE SEQUENCE</scope>
</reference>
<organism evidence="1">
    <name type="scientific">hydrothermal vent metagenome</name>
    <dbReference type="NCBI Taxonomy" id="652676"/>
    <lineage>
        <taxon>unclassified sequences</taxon>
        <taxon>metagenomes</taxon>
        <taxon>ecological metagenomes</taxon>
    </lineage>
</organism>
<accession>A0A3B0SWP2</accession>
<proteinExistence type="predicted"/>
<protein>
    <submittedName>
        <fullName evidence="1">Uncharacterized protein</fullName>
    </submittedName>
</protein>
<gene>
    <name evidence="1" type="ORF">MNBD_ALPHA05-21</name>
</gene>
<dbReference type="AlphaFoldDB" id="A0A3B0SWP2"/>
<dbReference type="EMBL" id="UOEH01000474">
    <property type="protein sequence ID" value="VAW05507.1"/>
    <property type="molecule type" value="Genomic_DNA"/>
</dbReference>
<sequence length="43" mass="4406">MDPGDIAAALARAGSASREGRSYVLDVVIAKRGPGADAAPWHE</sequence>
<name>A0A3B0SWP2_9ZZZZ</name>
<evidence type="ECO:0000313" key="1">
    <source>
        <dbReference type="EMBL" id="VAW05507.1"/>
    </source>
</evidence>